<feature type="compositionally biased region" description="Basic and acidic residues" evidence="2">
    <location>
        <begin position="346"/>
        <end position="365"/>
    </location>
</feature>
<evidence type="ECO:0000256" key="2">
    <source>
        <dbReference type="SAM" id="MobiDB-lite"/>
    </source>
</evidence>
<proteinExistence type="predicted"/>
<organism evidence="4 5">
    <name type="scientific">Monilinia vaccinii-corymbosi</name>
    <dbReference type="NCBI Taxonomy" id="61207"/>
    <lineage>
        <taxon>Eukaryota</taxon>
        <taxon>Fungi</taxon>
        <taxon>Dikarya</taxon>
        <taxon>Ascomycota</taxon>
        <taxon>Pezizomycotina</taxon>
        <taxon>Leotiomycetes</taxon>
        <taxon>Helotiales</taxon>
        <taxon>Sclerotiniaceae</taxon>
        <taxon>Monilinia</taxon>
    </lineage>
</organism>
<feature type="transmembrane region" description="Helical" evidence="3">
    <location>
        <begin position="278"/>
        <end position="298"/>
    </location>
</feature>
<evidence type="ECO:0000256" key="3">
    <source>
        <dbReference type="SAM" id="Phobius"/>
    </source>
</evidence>
<keyword evidence="5" id="KW-1185">Reference proteome</keyword>
<dbReference type="Proteomes" id="UP000672032">
    <property type="component" value="Chromosome 4"/>
</dbReference>
<keyword evidence="3" id="KW-0812">Transmembrane</keyword>
<keyword evidence="3" id="KW-0472">Membrane</keyword>
<dbReference type="OrthoDB" id="5419542at2759"/>
<feature type="compositionally biased region" description="Basic residues" evidence="2">
    <location>
        <begin position="33"/>
        <end position="51"/>
    </location>
</feature>
<gene>
    <name evidence="4" type="ORF">DSL72_006085</name>
</gene>
<reference evidence="4" key="1">
    <citation type="submission" date="2020-10" db="EMBL/GenBank/DDBJ databases">
        <title>Genome Sequence of Monilinia vaccinii-corymbosi Sheds Light on Mummy Berry Disease Infection of Blueberry and Mating Type.</title>
        <authorList>
            <person name="Yow A.G."/>
            <person name="Zhang Y."/>
            <person name="Bansal K."/>
            <person name="Eacker S.M."/>
            <person name="Sullivan S."/>
            <person name="Liachko I."/>
            <person name="Cubeta M.A."/>
            <person name="Rollins J.A."/>
            <person name="Ashrafi H."/>
        </authorList>
    </citation>
    <scope>NUCLEOTIDE SEQUENCE</scope>
    <source>
        <strain evidence="4">RL-1</strain>
    </source>
</reference>
<feature type="compositionally biased region" description="Polar residues" evidence="2">
    <location>
        <begin position="21"/>
        <end position="32"/>
    </location>
</feature>
<evidence type="ECO:0000256" key="1">
    <source>
        <dbReference type="SAM" id="Coils"/>
    </source>
</evidence>
<feature type="region of interest" description="Disordered" evidence="2">
    <location>
        <begin position="1"/>
        <end position="94"/>
    </location>
</feature>
<feature type="region of interest" description="Disordered" evidence="2">
    <location>
        <begin position="322"/>
        <end position="365"/>
    </location>
</feature>
<evidence type="ECO:0000313" key="5">
    <source>
        <dbReference type="Proteomes" id="UP000672032"/>
    </source>
</evidence>
<feature type="coiled-coil region" evidence="1">
    <location>
        <begin position="222"/>
        <end position="249"/>
    </location>
</feature>
<accession>A0A8A3PHM4</accession>
<protein>
    <submittedName>
        <fullName evidence="4">Uncharacterized protein</fullName>
    </submittedName>
</protein>
<sequence>MSSNGDGSKYVSPNKPRHQVTRSVSETSSSPLKSHRSQNHHHHHHHPHIHRRDKDEKSSQSTLQKALSPSVDVSRSEGVSSNESRNGSRRPSIFGSTVDDFDLLKNNERRPLREGELEAEKEKGAIMAKFVFLALDCSIILIFLIRRLRNTLTDVNVVADDTTRHLDATYYSVLERLGDLHKTIDSLKELAAMTRHLNEDFNTEGEELVQESRAQLEGYEEFETQERKIKALEKRVEEGRDTINTLSRRVDVVRKRVKGWEQAEQEWQDKTRKRLKMMWILMSVCASIFVAVVILAYIPSKPNGHGLLNDSNLTALEDMETVKNESRNMHSPPFDTLESSTSASEGKQEAGKATEDPRLKIFEEL</sequence>
<evidence type="ECO:0000313" key="4">
    <source>
        <dbReference type="EMBL" id="QSZ34491.1"/>
    </source>
</evidence>
<keyword evidence="1" id="KW-0175">Coiled coil</keyword>
<dbReference type="AlphaFoldDB" id="A0A8A3PHM4"/>
<name>A0A8A3PHM4_9HELO</name>
<dbReference type="EMBL" id="CP063408">
    <property type="protein sequence ID" value="QSZ34491.1"/>
    <property type="molecule type" value="Genomic_DNA"/>
</dbReference>
<feature type="compositionally biased region" description="Polar residues" evidence="2">
    <location>
        <begin position="59"/>
        <end position="85"/>
    </location>
</feature>
<feature type="transmembrane region" description="Helical" evidence="3">
    <location>
        <begin position="126"/>
        <end position="145"/>
    </location>
</feature>
<keyword evidence="3" id="KW-1133">Transmembrane helix</keyword>